<organism evidence="2">
    <name type="scientific">Nephrops norvegicus</name>
    <name type="common">Norway lobster</name>
    <dbReference type="NCBI Taxonomy" id="6829"/>
    <lineage>
        <taxon>Eukaryota</taxon>
        <taxon>Metazoa</taxon>
        <taxon>Ecdysozoa</taxon>
        <taxon>Arthropoda</taxon>
        <taxon>Crustacea</taxon>
        <taxon>Multicrustacea</taxon>
        <taxon>Malacostraca</taxon>
        <taxon>Eumalacostraca</taxon>
        <taxon>Eucarida</taxon>
        <taxon>Decapoda</taxon>
        <taxon>Pleocyemata</taxon>
        <taxon>Astacidea</taxon>
        <taxon>Nephropoidea</taxon>
        <taxon>Nephropidae</taxon>
        <taxon>Nephrops</taxon>
    </lineage>
</organism>
<keyword evidence="1" id="KW-0732">Signal</keyword>
<protein>
    <submittedName>
        <fullName evidence="2">Eclosion hormone 2</fullName>
    </submittedName>
</protein>
<name>A0A4P1LWZ3_NEPNO</name>
<dbReference type="EMBL" id="MH727937">
    <property type="protein sequence ID" value="QBX89045.1"/>
    <property type="molecule type" value="mRNA"/>
</dbReference>
<dbReference type="InterPro" id="IPR006825">
    <property type="entry name" value="Eclosion"/>
</dbReference>
<evidence type="ECO:0000313" key="2">
    <source>
        <dbReference type="EMBL" id="QBX89045.1"/>
    </source>
</evidence>
<reference evidence="2" key="1">
    <citation type="journal article" date="2018" name="Front. Endocrinol.">
        <title>Insights Into Sexual Maturation and Reproduction in the Norway Lobster (Nephrops norvegicus) via in silico Prediction and Characterization of Neuropeptides and G Protein-coupled Receptors.</title>
        <authorList>
            <person name="Nguyen T.V."/>
            <person name="Rotllant G.E."/>
            <person name="Cummins S.F."/>
            <person name="Elizur A."/>
            <person name="Ventura T."/>
        </authorList>
    </citation>
    <scope>NUCLEOTIDE SEQUENCE</scope>
</reference>
<dbReference type="GO" id="GO:0008255">
    <property type="term" value="F:ecdysis-triggering hormone activity"/>
    <property type="evidence" value="ECO:0007669"/>
    <property type="project" value="InterPro"/>
</dbReference>
<dbReference type="AlphaFoldDB" id="A0A4P1LWZ3"/>
<sequence length="88" mass="9479">MVGSRKVVVSVLLVLSVMLMALLLLPSAAAAANKVSVCIKNCAQCKIMYHDHFKGGLCADLCVQSGGKFIPDCGRPQTLIPFFLQRLE</sequence>
<feature type="signal peptide" evidence="1">
    <location>
        <begin position="1"/>
        <end position="30"/>
    </location>
</feature>
<accession>A0A4P1LWZ3</accession>
<evidence type="ECO:0000256" key="1">
    <source>
        <dbReference type="SAM" id="SignalP"/>
    </source>
</evidence>
<feature type="chain" id="PRO_5020034883" evidence="1">
    <location>
        <begin position="31"/>
        <end position="88"/>
    </location>
</feature>
<dbReference type="GO" id="GO:0007218">
    <property type="term" value="P:neuropeptide signaling pathway"/>
    <property type="evidence" value="ECO:0007669"/>
    <property type="project" value="InterPro"/>
</dbReference>
<dbReference type="Pfam" id="PF04736">
    <property type="entry name" value="Eclosion"/>
    <property type="match status" value="1"/>
</dbReference>
<proteinExistence type="evidence at transcript level"/>
<dbReference type="GO" id="GO:0018990">
    <property type="term" value="P:ecdysis, chitin-based cuticle"/>
    <property type="evidence" value="ECO:0007669"/>
    <property type="project" value="InterPro"/>
</dbReference>